<protein>
    <submittedName>
        <fullName evidence="2">Uncharacterized protein</fullName>
    </submittedName>
</protein>
<feature type="transmembrane region" description="Helical" evidence="1">
    <location>
        <begin position="21"/>
        <end position="39"/>
    </location>
</feature>
<evidence type="ECO:0000313" key="3">
    <source>
        <dbReference type="Proteomes" id="UP000548582"/>
    </source>
</evidence>
<proteinExistence type="predicted"/>
<sequence length="184" mass="18287">MAAKTRTPAAPALMGDWQRRVVLVLLFAGVALAIVGASVPPRGGLYWLAVVVAPLLGGGLGLVLAAGPGRALETRLIASDAPPAAPAPPAPAALPPPQRLALQTAVLPLLLSELARAADRMAPRERAAALALVEAGATAPESEARQVLARDLPGLITGLAAGGASAAGAAEELARRLALPGAAR</sequence>
<evidence type="ECO:0000256" key="1">
    <source>
        <dbReference type="SAM" id="Phobius"/>
    </source>
</evidence>
<feature type="transmembrane region" description="Helical" evidence="1">
    <location>
        <begin position="45"/>
        <end position="66"/>
    </location>
</feature>
<keyword evidence="1" id="KW-0472">Membrane</keyword>
<name>A0A848E9E4_9PROT</name>
<dbReference type="EMBL" id="JABBKX010000002">
    <property type="protein sequence ID" value="NMJ41074.1"/>
    <property type="molecule type" value="Genomic_DNA"/>
</dbReference>
<dbReference type="RefSeq" id="WP_170053313.1">
    <property type="nucleotide sequence ID" value="NZ_JABBKX010000002.1"/>
</dbReference>
<keyword evidence="1" id="KW-1133">Transmembrane helix</keyword>
<evidence type="ECO:0000313" key="2">
    <source>
        <dbReference type="EMBL" id="NMJ41074.1"/>
    </source>
</evidence>
<gene>
    <name evidence="2" type="ORF">GWK16_07475</name>
</gene>
<dbReference type="Proteomes" id="UP000548582">
    <property type="component" value="Unassembled WGS sequence"/>
</dbReference>
<keyword evidence="1" id="KW-0812">Transmembrane</keyword>
<comment type="caution">
    <text evidence="2">The sequence shown here is derived from an EMBL/GenBank/DDBJ whole genome shotgun (WGS) entry which is preliminary data.</text>
</comment>
<keyword evidence="3" id="KW-1185">Reference proteome</keyword>
<dbReference type="AlphaFoldDB" id="A0A848E9E4"/>
<accession>A0A848E9E4</accession>
<organism evidence="2 3">
    <name type="scientific">Neoroseomonas marina</name>
    <dbReference type="NCBI Taxonomy" id="1232220"/>
    <lineage>
        <taxon>Bacteria</taxon>
        <taxon>Pseudomonadati</taxon>
        <taxon>Pseudomonadota</taxon>
        <taxon>Alphaproteobacteria</taxon>
        <taxon>Acetobacterales</taxon>
        <taxon>Acetobacteraceae</taxon>
        <taxon>Neoroseomonas</taxon>
    </lineage>
</organism>
<reference evidence="2 3" key="1">
    <citation type="submission" date="2020-03" db="EMBL/GenBank/DDBJ databases">
        <authorList>
            <person name="Sun Q."/>
        </authorList>
    </citation>
    <scope>NUCLEOTIDE SEQUENCE [LARGE SCALE GENOMIC DNA]</scope>
    <source>
        <strain evidence="2 3">JC162</strain>
    </source>
</reference>